<evidence type="ECO:0000313" key="3">
    <source>
        <dbReference type="Proteomes" id="UP000051952"/>
    </source>
</evidence>
<evidence type="ECO:0000313" key="2">
    <source>
        <dbReference type="EMBL" id="CUG90009.1"/>
    </source>
</evidence>
<name>A0A0S4JL94_BODSA</name>
<dbReference type="VEuPathDB" id="TriTrypDB:BSAL_24545c"/>
<reference evidence="3" key="1">
    <citation type="submission" date="2015-09" db="EMBL/GenBank/DDBJ databases">
        <authorList>
            <consortium name="Pathogen Informatics"/>
        </authorList>
    </citation>
    <scope>NUCLEOTIDE SEQUENCE [LARGE SCALE GENOMIC DNA]</scope>
    <source>
        <strain evidence="3">Lake Konstanz</strain>
    </source>
</reference>
<gene>
    <name evidence="2" type="ORF">BSAL_24545c</name>
</gene>
<evidence type="ECO:0000256" key="1">
    <source>
        <dbReference type="SAM" id="MobiDB-lite"/>
    </source>
</evidence>
<feature type="compositionally biased region" description="Low complexity" evidence="1">
    <location>
        <begin position="27"/>
        <end position="39"/>
    </location>
</feature>
<sequence length="302" mass="32882">MKENGHFAMQTGTTSFCFRTTGAAPQAARTSPERSAAPRSSRRPRWRSSAPSRSSTSRTGVAVVRQRLWAACHSLNVRSNQLTKAIAQRVHRCRSRHVARPALLTHSSHPLRLLFPVAAAHNDAAALHRIRASRADEHTRKLRLAAAARRAAERHLPLLASGSSLSTSSLHGVAGVMAASRRPSHRAAECSCRHGREHSAMRCRPCAASWRRSRSSASLSAWQGGRAGGAQCPGQPSATATSLGRSISRMRRCATLRRVHFGSLTRTWQAAPHTLRGIKLVSFDYLKEGTNKCYNVQAKGGK</sequence>
<organism evidence="2 3">
    <name type="scientific">Bodo saltans</name>
    <name type="common">Flagellated protozoan</name>
    <dbReference type="NCBI Taxonomy" id="75058"/>
    <lineage>
        <taxon>Eukaryota</taxon>
        <taxon>Discoba</taxon>
        <taxon>Euglenozoa</taxon>
        <taxon>Kinetoplastea</taxon>
        <taxon>Metakinetoplastina</taxon>
        <taxon>Eubodonida</taxon>
        <taxon>Bodonidae</taxon>
        <taxon>Bodo</taxon>
    </lineage>
</organism>
<keyword evidence="3" id="KW-1185">Reference proteome</keyword>
<protein>
    <submittedName>
        <fullName evidence="2">Uncharacterized protein</fullName>
    </submittedName>
</protein>
<dbReference type="EMBL" id="CYKH01001784">
    <property type="protein sequence ID" value="CUG90009.1"/>
    <property type="molecule type" value="Genomic_DNA"/>
</dbReference>
<feature type="region of interest" description="Disordered" evidence="1">
    <location>
        <begin position="21"/>
        <end position="59"/>
    </location>
</feature>
<feature type="compositionally biased region" description="Low complexity" evidence="1">
    <location>
        <begin position="47"/>
        <end position="59"/>
    </location>
</feature>
<proteinExistence type="predicted"/>
<dbReference type="Proteomes" id="UP000051952">
    <property type="component" value="Unassembled WGS sequence"/>
</dbReference>
<dbReference type="AlphaFoldDB" id="A0A0S4JL94"/>
<accession>A0A0S4JL94</accession>